<evidence type="ECO:0000313" key="1">
    <source>
        <dbReference type="EMBL" id="GJS70994.1"/>
    </source>
</evidence>
<dbReference type="Proteomes" id="UP001151760">
    <property type="component" value="Unassembled WGS sequence"/>
</dbReference>
<reference evidence="1" key="1">
    <citation type="journal article" date="2022" name="Int. J. Mol. Sci.">
        <title>Draft Genome of Tanacetum Coccineum: Genomic Comparison of Closely Related Tanacetum-Family Plants.</title>
        <authorList>
            <person name="Yamashiro T."/>
            <person name="Shiraishi A."/>
            <person name="Nakayama K."/>
            <person name="Satake H."/>
        </authorList>
    </citation>
    <scope>NUCLEOTIDE SEQUENCE</scope>
</reference>
<proteinExistence type="predicted"/>
<comment type="caution">
    <text evidence="1">The sequence shown here is derived from an EMBL/GenBank/DDBJ whole genome shotgun (WGS) entry which is preliminary data.</text>
</comment>
<gene>
    <name evidence="1" type="ORF">Tco_0703835</name>
</gene>
<reference evidence="1" key="2">
    <citation type="submission" date="2022-01" db="EMBL/GenBank/DDBJ databases">
        <authorList>
            <person name="Yamashiro T."/>
            <person name="Shiraishi A."/>
            <person name="Satake H."/>
            <person name="Nakayama K."/>
        </authorList>
    </citation>
    <scope>NUCLEOTIDE SEQUENCE</scope>
</reference>
<name>A0ABQ4Y029_9ASTR</name>
<protein>
    <submittedName>
        <fullName evidence="1">Uncharacterized protein</fullName>
    </submittedName>
</protein>
<organism evidence="1 2">
    <name type="scientific">Tanacetum coccineum</name>
    <dbReference type="NCBI Taxonomy" id="301880"/>
    <lineage>
        <taxon>Eukaryota</taxon>
        <taxon>Viridiplantae</taxon>
        <taxon>Streptophyta</taxon>
        <taxon>Embryophyta</taxon>
        <taxon>Tracheophyta</taxon>
        <taxon>Spermatophyta</taxon>
        <taxon>Magnoliopsida</taxon>
        <taxon>eudicotyledons</taxon>
        <taxon>Gunneridae</taxon>
        <taxon>Pentapetalae</taxon>
        <taxon>asterids</taxon>
        <taxon>campanulids</taxon>
        <taxon>Asterales</taxon>
        <taxon>Asteraceae</taxon>
        <taxon>Asteroideae</taxon>
        <taxon>Anthemideae</taxon>
        <taxon>Anthemidinae</taxon>
        <taxon>Tanacetum</taxon>
    </lineage>
</organism>
<accession>A0ABQ4Y029</accession>
<evidence type="ECO:0000313" key="2">
    <source>
        <dbReference type="Proteomes" id="UP001151760"/>
    </source>
</evidence>
<dbReference type="EMBL" id="BQNB010009973">
    <property type="protein sequence ID" value="GJS70994.1"/>
    <property type="molecule type" value="Genomic_DNA"/>
</dbReference>
<keyword evidence="2" id="KW-1185">Reference proteome</keyword>
<sequence length="210" mass="24997">MCMYLKNQGGYKQSHFKGMSYEDIRPIFKRNEKIESKLVEEEIVQQEDVVAEQVVIESSKNQRMISIDIESAATKKLIVVLEEHSLTENMMYYQIIRADGSSKNYKIFSEMLDDFDRQDGDLKILFEPNEEDEIWKNQQDYNLISWRLFDSCGIHMLLMHTRIAIHMMIEKKYPLTQEMLSRMLSRRLEVDQESEMAFELLMFVLSQLQK</sequence>